<evidence type="ECO:0000256" key="1">
    <source>
        <dbReference type="ARBA" id="ARBA00022679"/>
    </source>
</evidence>
<evidence type="ECO:0000256" key="3">
    <source>
        <dbReference type="ARBA" id="ARBA00022722"/>
    </source>
</evidence>
<dbReference type="Gene3D" id="3.10.20.370">
    <property type="match status" value="1"/>
</dbReference>
<dbReference type="FunFam" id="3.10.20.370:FF:000001">
    <property type="entry name" value="Retrovirus-related Pol polyprotein from transposon 17.6-like protein"/>
    <property type="match status" value="1"/>
</dbReference>
<evidence type="ECO:0000256" key="6">
    <source>
        <dbReference type="ARBA" id="ARBA00022918"/>
    </source>
</evidence>
<accession>A0A284RQ41</accession>
<reference evidence="9" key="1">
    <citation type="journal article" date="2017" name="Nat. Ecol. Evol.">
        <title>Genome expansion and lineage-specific genetic innovations in the forest pathogenic fungi Armillaria.</title>
        <authorList>
            <person name="Sipos G."/>
            <person name="Prasanna A.N."/>
            <person name="Walter M.C."/>
            <person name="O'Connor E."/>
            <person name="Balint B."/>
            <person name="Krizsan K."/>
            <person name="Kiss B."/>
            <person name="Hess J."/>
            <person name="Varga T."/>
            <person name="Slot J."/>
            <person name="Riley R."/>
            <person name="Boka B."/>
            <person name="Rigling D."/>
            <person name="Barry K."/>
            <person name="Lee J."/>
            <person name="Mihaltcheva S."/>
            <person name="LaButti K."/>
            <person name="Lipzen A."/>
            <person name="Waldron R."/>
            <person name="Moloney N.M."/>
            <person name="Sperisen C."/>
            <person name="Kredics L."/>
            <person name="Vagvoelgyi C."/>
            <person name="Patrignani A."/>
            <person name="Fitzpatrick D."/>
            <person name="Nagy I."/>
            <person name="Doyle S."/>
            <person name="Anderson J.B."/>
            <person name="Grigoriev I.V."/>
            <person name="Gueldener U."/>
            <person name="Muensterkoetter M."/>
            <person name="Nagy L.G."/>
        </authorList>
    </citation>
    <scope>NUCLEOTIDE SEQUENCE [LARGE SCALE GENOMIC DNA]</scope>
    <source>
        <strain evidence="9">C18/9</strain>
    </source>
</reference>
<dbReference type="InterPro" id="IPR041373">
    <property type="entry name" value="RT_RNaseH"/>
</dbReference>
<dbReference type="InterPro" id="IPR000477">
    <property type="entry name" value="RT_dom"/>
</dbReference>
<evidence type="ECO:0000256" key="2">
    <source>
        <dbReference type="ARBA" id="ARBA00022695"/>
    </source>
</evidence>
<dbReference type="Pfam" id="PF17917">
    <property type="entry name" value="RT_RNaseH"/>
    <property type="match status" value="1"/>
</dbReference>
<dbReference type="CDD" id="cd09274">
    <property type="entry name" value="RNase_HI_RT_Ty3"/>
    <property type="match status" value="1"/>
</dbReference>
<dbReference type="GO" id="GO:0003964">
    <property type="term" value="F:RNA-directed DNA polymerase activity"/>
    <property type="evidence" value="ECO:0007669"/>
    <property type="project" value="UniProtKB-KW"/>
</dbReference>
<dbReference type="STRING" id="47428.A0A284RQ41"/>
<dbReference type="PANTHER" id="PTHR37984:SF5">
    <property type="entry name" value="PROTEIN NYNRIN-LIKE"/>
    <property type="match status" value="1"/>
</dbReference>
<keyword evidence="9" id="KW-1185">Reference proteome</keyword>
<dbReference type="PROSITE" id="PS50878">
    <property type="entry name" value="RT_POL"/>
    <property type="match status" value="1"/>
</dbReference>
<dbReference type="InterPro" id="IPR043502">
    <property type="entry name" value="DNA/RNA_pol_sf"/>
</dbReference>
<dbReference type="PANTHER" id="PTHR37984">
    <property type="entry name" value="PROTEIN CBG26694"/>
    <property type="match status" value="1"/>
</dbReference>
<evidence type="ECO:0000313" key="8">
    <source>
        <dbReference type="EMBL" id="SJL10871.1"/>
    </source>
</evidence>
<dbReference type="GO" id="GO:0004519">
    <property type="term" value="F:endonuclease activity"/>
    <property type="evidence" value="ECO:0007669"/>
    <property type="project" value="UniProtKB-KW"/>
</dbReference>
<dbReference type="OrthoDB" id="415724at2759"/>
<dbReference type="SUPFAM" id="SSF56672">
    <property type="entry name" value="DNA/RNA polymerases"/>
    <property type="match status" value="1"/>
</dbReference>
<dbReference type="InterPro" id="IPR050951">
    <property type="entry name" value="Retrovirus_Pol_polyprotein"/>
</dbReference>
<feature type="domain" description="Reverse transcriptase" evidence="7">
    <location>
        <begin position="1"/>
        <end position="68"/>
    </location>
</feature>
<keyword evidence="4" id="KW-0255">Endonuclease</keyword>
<dbReference type="InterPro" id="IPR043128">
    <property type="entry name" value="Rev_trsase/Diguanyl_cyclase"/>
</dbReference>
<proteinExistence type="predicted"/>
<name>A0A284RQ41_ARMOS</name>
<keyword evidence="1" id="KW-0808">Transferase</keyword>
<organism evidence="8 9">
    <name type="scientific">Armillaria ostoyae</name>
    <name type="common">Armillaria root rot fungus</name>
    <dbReference type="NCBI Taxonomy" id="47428"/>
    <lineage>
        <taxon>Eukaryota</taxon>
        <taxon>Fungi</taxon>
        <taxon>Dikarya</taxon>
        <taxon>Basidiomycota</taxon>
        <taxon>Agaricomycotina</taxon>
        <taxon>Agaricomycetes</taxon>
        <taxon>Agaricomycetidae</taxon>
        <taxon>Agaricales</taxon>
        <taxon>Marasmiineae</taxon>
        <taxon>Physalacriaceae</taxon>
        <taxon>Armillaria</taxon>
    </lineage>
</organism>
<evidence type="ECO:0000256" key="5">
    <source>
        <dbReference type="ARBA" id="ARBA00022801"/>
    </source>
</evidence>
<protein>
    <recommendedName>
        <fullName evidence="7">Reverse transcriptase domain-containing protein</fullName>
    </recommendedName>
</protein>
<dbReference type="EMBL" id="FUEG01000013">
    <property type="protein sequence ID" value="SJL10871.1"/>
    <property type="molecule type" value="Genomic_DNA"/>
</dbReference>
<dbReference type="AlphaFoldDB" id="A0A284RQ41"/>
<dbReference type="FunFam" id="3.30.70.270:FF:000020">
    <property type="entry name" value="Transposon Tf2-6 polyprotein-like Protein"/>
    <property type="match status" value="1"/>
</dbReference>
<evidence type="ECO:0000259" key="7">
    <source>
        <dbReference type="PROSITE" id="PS50878"/>
    </source>
</evidence>
<keyword evidence="6" id="KW-0695">RNA-directed DNA polymerase</keyword>
<gene>
    <name evidence="8" type="ORF">ARMOST_14266</name>
</gene>
<dbReference type="Gene3D" id="3.30.70.270">
    <property type="match status" value="2"/>
</dbReference>
<dbReference type="GO" id="GO:0016787">
    <property type="term" value="F:hydrolase activity"/>
    <property type="evidence" value="ECO:0007669"/>
    <property type="project" value="UniProtKB-KW"/>
</dbReference>
<keyword evidence="2" id="KW-0548">Nucleotidyltransferase</keyword>
<keyword evidence="5" id="KW-0378">Hydrolase</keyword>
<evidence type="ECO:0000256" key="4">
    <source>
        <dbReference type="ARBA" id="ARBA00022759"/>
    </source>
</evidence>
<evidence type="ECO:0000313" key="9">
    <source>
        <dbReference type="Proteomes" id="UP000219338"/>
    </source>
</evidence>
<sequence length="365" mass="42387">MNDIFKDLISEGKVTIYLDDILIFTKDLDEHRCIVRRVLQCLRENKLFLKAEKCEFEVLETEYLGVIISEGQVRMDPIKLAGIAEWPTPTKKKELQSFLGFTNFYRKFIRDYSKVVHVLTQLTGKAEWTWGTAQNQAFQQLKKQMAEDVILAIPNRTGHFRVEADTSNGAVSAVLSQEQEGKWRPVAFMSKALTATERNYEIYDKELLAIMLALSDWRHYLMGALKDVEIWTDHQNLQYFRKPQKLNRRQARWVTKLAEYHFGEDDNGDITVLSPKHFRALIMPTTSETHERVKTITRQKELWDKGMATSLEHERGITERDGILYYDNHIYVPRHAALRGDIIAQSHDHITAGHPGIAKTRELVL</sequence>
<keyword evidence="3" id="KW-0540">Nuclease</keyword>
<dbReference type="Proteomes" id="UP000219338">
    <property type="component" value="Unassembled WGS sequence"/>
</dbReference>
<dbReference type="Pfam" id="PF00078">
    <property type="entry name" value="RVT_1"/>
    <property type="match status" value="1"/>
</dbReference>